<feature type="compositionally biased region" description="Low complexity" evidence="1">
    <location>
        <begin position="155"/>
        <end position="187"/>
    </location>
</feature>
<organism evidence="2 3">
    <name type="scientific">Polarella glacialis</name>
    <name type="common">Dinoflagellate</name>
    <dbReference type="NCBI Taxonomy" id="89957"/>
    <lineage>
        <taxon>Eukaryota</taxon>
        <taxon>Sar</taxon>
        <taxon>Alveolata</taxon>
        <taxon>Dinophyceae</taxon>
        <taxon>Suessiales</taxon>
        <taxon>Suessiaceae</taxon>
        <taxon>Polarella</taxon>
    </lineage>
</organism>
<reference evidence="2" key="1">
    <citation type="submission" date="2021-02" db="EMBL/GenBank/DDBJ databases">
        <authorList>
            <person name="Dougan E. K."/>
            <person name="Rhodes N."/>
            <person name="Thang M."/>
            <person name="Chan C."/>
        </authorList>
    </citation>
    <scope>NUCLEOTIDE SEQUENCE</scope>
</reference>
<comment type="caution">
    <text evidence="2">The sequence shown here is derived from an EMBL/GenBank/DDBJ whole genome shotgun (WGS) entry which is preliminary data.</text>
</comment>
<dbReference type="AlphaFoldDB" id="A0A813J2W6"/>
<evidence type="ECO:0000313" key="2">
    <source>
        <dbReference type="EMBL" id="CAE8661000.1"/>
    </source>
</evidence>
<feature type="region of interest" description="Disordered" evidence="1">
    <location>
        <begin position="1"/>
        <end position="72"/>
    </location>
</feature>
<evidence type="ECO:0000313" key="3">
    <source>
        <dbReference type="Proteomes" id="UP000626109"/>
    </source>
</evidence>
<name>A0A813J2W6_POLGL</name>
<sequence length="624" mass="66396">MSTWRGGAAGRNPPPPPPAPGRPKHAPGQRPTWEPANYGRGPSAAPPPAPQQYVKRAWSAPSSSAESLKRPRVLATASAGSQAAQAAAAAVRAGISRGAGARAAARTAQSHIKFDDWGVEVVADEEVEAVEAEANNSWNEAAGEVWAEEEEWQEESWSAAASSNNNNNYNNNNNSNKNNNNNSWQNARPPPGAPPSQGSRGGAPPATRKAAKLPEELGFDVSRGVRTKGWQIGEMEDGVRPTDDGEPDVFFSHSFTDNCRRVDMALFECNCPNSLTCCSHAYAAVVALPHYRHRAALLWALRQDLGSAAGDELGGGGGGRLTPAGGFEAARGRLKKVMLRHLPLDDIADAAIDTALGLWARVDWLRRSKGPKLNKYWAENVEKVLGGPTSKPSSETAGEAAQQRLRALLTKLRMAPTELGPLLLALAEGDCDTVQDKAKSAQKPPLSRVQQQQKQRWEQLSAKVWGHVAGGTEDGKDGSQGAGLSLQEVRSAAESAAAAAAAAIGWEQLTPAQRLWSCESSLLQDLGVESFPELRVARGGGTEDKPLFYRSFAELLADWEDPPAELRLSLGGEETANKGASTGGELVEREAASLLDDLGRDLCVEEEALGALLNEHFGRVGEAV</sequence>
<dbReference type="EMBL" id="CAJNNW010017482">
    <property type="protein sequence ID" value="CAE8661000.1"/>
    <property type="molecule type" value="Genomic_DNA"/>
</dbReference>
<dbReference type="Proteomes" id="UP000626109">
    <property type="component" value="Unassembled WGS sequence"/>
</dbReference>
<feature type="non-terminal residue" evidence="2">
    <location>
        <position position="624"/>
    </location>
</feature>
<gene>
    <name evidence="2" type="ORF">PGLA2088_LOCUS14374</name>
</gene>
<accession>A0A813J2W6</accession>
<feature type="compositionally biased region" description="Pro residues" evidence="1">
    <location>
        <begin position="12"/>
        <end position="21"/>
    </location>
</feature>
<evidence type="ECO:0000256" key="1">
    <source>
        <dbReference type="SAM" id="MobiDB-lite"/>
    </source>
</evidence>
<evidence type="ECO:0008006" key="4">
    <source>
        <dbReference type="Google" id="ProtNLM"/>
    </source>
</evidence>
<feature type="region of interest" description="Disordered" evidence="1">
    <location>
        <begin position="145"/>
        <end position="218"/>
    </location>
</feature>
<proteinExistence type="predicted"/>
<protein>
    <recommendedName>
        <fullName evidence="4">SWIM-type domain-containing protein</fullName>
    </recommendedName>
</protein>